<feature type="compositionally biased region" description="Basic and acidic residues" evidence="5">
    <location>
        <begin position="625"/>
        <end position="635"/>
    </location>
</feature>
<dbReference type="InterPro" id="IPR040047">
    <property type="entry name" value="VPS50"/>
</dbReference>
<dbReference type="GO" id="GO:0042147">
    <property type="term" value="P:retrograde transport, endosome to Golgi"/>
    <property type="evidence" value="ECO:0007669"/>
    <property type="project" value="InterPro"/>
</dbReference>
<dbReference type="InterPro" id="IPR019515">
    <property type="entry name" value="VPS54_N"/>
</dbReference>
<proteinExistence type="predicted"/>
<dbReference type="GO" id="GO:0032456">
    <property type="term" value="P:endocytic recycling"/>
    <property type="evidence" value="ECO:0007669"/>
    <property type="project" value="InterPro"/>
</dbReference>
<keyword evidence="3 4" id="KW-0175">Coiled coil</keyword>
<feature type="region of interest" description="Disordered" evidence="5">
    <location>
        <begin position="615"/>
        <end position="635"/>
    </location>
</feature>
<evidence type="ECO:0000256" key="1">
    <source>
        <dbReference type="ARBA" id="ARBA00022448"/>
    </source>
</evidence>
<dbReference type="SUPFAM" id="SSF56219">
    <property type="entry name" value="DNase I-like"/>
    <property type="match status" value="1"/>
</dbReference>
<keyword evidence="2" id="KW-0653">Protein transport</keyword>
<dbReference type="GO" id="GO:0016706">
    <property type="term" value="F:2-oxoglutarate-dependent dioxygenase activity"/>
    <property type="evidence" value="ECO:0007669"/>
    <property type="project" value="InterPro"/>
</dbReference>
<dbReference type="GO" id="GO:0000149">
    <property type="term" value="F:SNARE binding"/>
    <property type="evidence" value="ECO:0007669"/>
    <property type="project" value="TreeGrafter"/>
</dbReference>
<dbReference type="GO" id="GO:0005829">
    <property type="term" value="C:cytosol"/>
    <property type="evidence" value="ECO:0007669"/>
    <property type="project" value="GOC"/>
</dbReference>
<dbReference type="Pfam" id="PF09004">
    <property type="entry name" value="ALKBH8_N"/>
    <property type="match status" value="1"/>
</dbReference>
<dbReference type="Gene3D" id="3.60.10.10">
    <property type="entry name" value="Endonuclease/exonuclease/phosphatase"/>
    <property type="match status" value="1"/>
</dbReference>
<dbReference type="EMBL" id="JAOPHQ010004890">
    <property type="protein sequence ID" value="KAK0137367.1"/>
    <property type="molecule type" value="Genomic_DNA"/>
</dbReference>
<gene>
    <name evidence="7" type="primary">VPS50</name>
    <name evidence="7" type="ORF">N1851_026429</name>
</gene>
<sequence length="1803" mass="204020">MHHECGRVSEVWGAVKKIRAVCHVFLPLGSTHWLQPTCLCLCLSLSPTLLLLPQEELRELREQPVDPRAEQEMIESIEEVYYSCDSFDMVKHELEKLPPELNLQELEDHRDTLKRQQAAVSFRTSLLSRKQTHFHALTRVSKKVADLILEKQPAYVKELERVTALQTNLQLAAVICTNARRQLGVSKEGFTEASLGLLANQRRRQLLTGLLKSLRTIKTLQRTDVRLSEMLEEEDYPGAIQLCLECQKAASTFKHYSCISELNSKLQDTLEQIEEQLDVALSKTCKHFDVSHYTKVQLAYTLLGKTQTAMDQLHMHFTQAIHNTVFQVVLGYVELCAGNADTKFQKMQYKDLCTHITPDSYIPCLTDLCKALWEVMLSYHSTMQWHEEHDNKEGPPTQDGGASAGADESVVDRSYVKKKLEHGLTRIWQDVQLKVKAYILGTDMSNFKYDDFIVVLDVISRLMQVGEEFCGSRSEVLQESLKRQSVNYFRNYHRARLEELRMFLENETWELCPVKSNFSIAQLHEFKFMGQCRSPSLSPSRQAGSAAGEGDLSLFQQFLLEGNPFEMHIENKEEETEDVLASNGYESDELEKSVFQDYDSDSDVPDELKQDYVDEQTGDAPLKSASRETMRSHKKSDYSLNKCNAPILTNTTLNVIRLLGKYMQMMNILKPIAFDVIHCVSQLFDYYLYAVYTFFGRNDMPAPSPSLLSQSGRETGGARVVGPACLYESSGLGLISCRLRTTLNRIQENLIEMEAAGESVGVHGPVEDRKEKVPSPHLSQLVVLTNSGTLYGLAQRVVATESLVFLAEQFDSLQAHLDSMMPAVKKPFLQQFYSQRCDRTRKRGKRGGVHARLTANPQKLAVPTLLLANVRSIDNKLDYIRLWRASQRNVRNCCVSVFTETWLSENIADAGVQLEGLTLHRADRVASLTGKQRGGGLAVYINKSWCQDSVVVSTLCSSNIEFMTVKCRPFYTPRELTAVIVTAVYVPPSANCKEAMAELYTNISETQTDHPDAFFIIAGDFNQASLKSVMPKFYQHVNIATRGENTLDLVYTNIKDSYRAAPLPHVGSSDHLAVMLTPAYKPRVKQERPVVSEIRKWPQEAITALQDCFESTQWDIFREAATYENAIDLQEYTESVIGYINKCIDDVTVVKTIKRRANQKPWLTEEVCSLLRARNAAFKAGDTAAYSVARKYLSRGIREAKRLYAQKLNSHFMSDKDPRRLWQGFQNLTDYKPLPLRTCHSDPSLPNELNDFYARFEVNSIIPAQTLPPSPTDQVLQVSTAEVKRVLASVNPRKAAGPDNIPGRVLKDCAEQLSDVFTDIFNTSLSQAAVPTCLKSATIIPVPKKSKPACLNDFRPVALTPIIMKCFERLVMRHIKNCLPANLDPLQFAYRTNRSTEDAIATTLHLTLSHLERKNTYARILLIDFSSAFNTLIPQQLVEKLKMLQVDTGICNWILDFLTQRRQAVKVGSQTSRTISVSTGSPQGCVLSPLLFSLLTHDCAARHSTNHIIKYADDSTVVGLISDNDESAYRIEVELLTAWCESHNLVLNVDKTKEMVIDFRRGGRQHAPINIHGSAVERVSNVKFLGVHLADDLTFSTNTTAVIKKAQRRLHPLRRLRKAGLPTPHLTTFYRGTIESILTYGFTSWFGSCKAYEQQQLNRIVKTASRIIGASLPFLKEIYEQRCTHRAAAIIRDFHHPSHGLFSLLPSGKRYRSISCRTTRMLNSFFAQAVRLTVSTASELRKPIYWIVAAKAIDYEQMLLMMSGVKWDIKEIMSQHNLYVDTLLKVNEACCERDTAKRLDFVC</sequence>
<reference evidence="7" key="1">
    <citation type="journal article" date="2023" name="Front. Mar. Sci.">
        <title>A new Merluccius polli reference genome to investigate the effects of global change in West African waters.</title>
        <authorList>
            <person name="Mateo J.L."/>
            <person name="Blanco-Fernandez C."/>
            <person name="Garcia-Vazquez E."/>
            <person name="Machado-Schiaffino G."/>
        </authorList>
    </citation>
    <scope>NUCLEOTIDE SEQUENCE</scope>
    <source>
        <strain evidence="7">C29</strain>
        <tissue evidence="7">Fin</tissue>
    </source>
</reference>
<dbReference type="InterPro" id="IPR036691">
    <property type="entry name" value="Endo/exonu/phosph_ase_sf"/>
</dbReference>
<comment type="caution">
    <text evidence="7">The sequence shown here is derived from an EMBL/GenBank/DDBJ whole genome shotgun (WGS) entry which is preliminary data.</text>
</comment>
<dbReference type="Pfam" id="PF00078">
    <property type="entry name" value="RVT_1"/>
    <property type="match status" value="1"/>
</dbReference>
<dbReference type="PROSITE" id="PS50878">
    <property type="entry name" value="RT_POL"/>
    <property type="match status" value="1"/>
</dbReference>
<organism evidence="7 8">
    <name type="scientific">Merluccius polli</name>
    <name type="common">Benguela hake</name>
    <name type="synonym">Merluccius cadenati</name>
    <dbReference type="NCBI Taxonomy" id="89951"/>
    <lineage>
        <taxon>Eukaryota</taxon>
        <taxon>Metazoa</taxon>
        <taxon>Chordata</taxon>
        <taxon>Craniata</taxon>
        <taxon>Vertebrata</taxon>
        <taxon>Euteleostomi</taxon>
        <taxon>Actinopterygii</taxon>
        <taxon>Neopterygii</taxon>
        <taxon>Teleostei</taxon>
        <taxon>Neoteleostei</taxon>
        <taxon>Acanthomorphata</taxon>
        <taxon>Zeiogadaria</taxon>
        <taxon>Gadariae</taxon>
        <taxon>Gadiformes</taxon>
        <taxon>Gadoidei</taxon>
        <taxon>Merlucciidae</taxon>
        <taxon>Merluccius</taxon>
    </lineage>
</organism>
<dbReference type="PANTHER" id="PTHR13258:SF0">
    <property type="entry name" value="SYNDETIN"/>
    <property type="match status" value="1"/>
</dbReference>
<dbReference type="Proteomes" id="UP001174136">
    <property type="component" value="Unassembled WGS sequence"/>
</dbReference>
<dbReference type="GO" id="GO:0015031">
    <property type="term" value="P:protein transport"/>
    <property type="evidence" value="ECO:0007669"/>
    <property type="project" value="UniProtKB-KW"/>
</dbReference>
<dbReference type="Pfam" id="PF10474">
    <property type="entry name" value="Syndetin_C"/>
    <property type="match status" value="2"/>
</dbReference>
<protein>
    <submittedName>
        <fullName evidence="7">Syndetin</fullName>
    </submittedName>
</protein>
<dbReference type="Pfam" id="PF10475">
    <property type="entry name" value="Vps54_N"/>
    <property type="match status" value="2"/>
</dbReference>
<keyword evidence="1" id="KW-0813">Transport</keyword>
<accession>A0AA47MBV8</accession>
<dbReference type="PANTHER" id="PTHR13258">
    <property type="entry name" value="SYNDETIN"/>
    <property type="match status" value="1"/>
</dbReference>
<dbReference type="GO" id="GO:0008168">
    <property type="term" value="F:methyltransferase activity"/>
    <property type="evidence" value="ECO:0007669"/>
    <property type="project" value="InterPro"/>
</dbReference>
<evidence type="ECO:0000259" key="6">
    <source>
        <dbReference type="PROSITE" id="PS50878"/>
    </source>
</evidence>
<evidence type="ECO:0000256" key="2">
    <source>
        <dbReference type="ARBA" id="ARBA00022927"/>
    </source>
</evidence>
<keyword evidence="8" id="KW-1185">Reference proteome</keyword>
<feature type="domain" description="Reverse transcriptase" evidence="6">
    <location>
        <begin position="1323"/>
        <end position="1589"/>
    </location>
</feature>
<dbReference type="InterPro" id="IPR015095">
    <property type="entry name" value="AlkB_hom8_N"/>
</dbReference>
<dbReference type="GO" id="GO:1990745">
    <property type="term" value="C:EARP complex"/>
    <property type="evidence" value="ECO:0007669"/>
    <property type="project" value="InterPro"/>
</dbReference>
<evidence type="ECO:0000313" key="8">
    <source>
        <dbReference type="Proteomes" id="UP001174136"/>
    </source>
</evidence>
<dbReference type="InterPro" id="IPR000477">
    <property type="entry name" value="RT_dom"/>
</dbReference>
<feature type="coiled-coil region" evidence="4">
    <location>
        <begin position="256"/>
        <end position="283"/>
    </location>
</feature>
<dbReference type="CDD" id="cd01650">
    <property type="entry name" value="RT_nLTR_like"/>
    <property type="match status" value="1"/>
</dbReference>
<dbReference type="SUPFAM" id="SSF56672">
    <property type="entry name" value="DNA/RNA polymerases"/>
    <property type="match status" value="1"/>
</dbReference>
<feature type="region of interest" description="Disordered" evidence="5">
    <location>
        <begin position="387"/>
        <end position="408"/>
    </location>
</feature>
<name>A0AA47MBV8_MERPO</name>
<evidence type="ECO:0000256" key="3">
    <source>
        <dbReference type="ARBA" id="ARBA00023054"/>
    </source>
</evidence>
<evidence type="ECO:0000256" key="5">
    <source>
        <dbReference type="SAM" id="MobiDB-lite"/>
    </source>
</evidence>
<dbReference type="InterPro" id="IPR019514">
    <property type="entry name" value="Syndetin_C"/>
</dbReference>
<dbReference type="InterPro" id="IPR043502">
    <property type="entry name" value="DNA/RNA_pol_sf"/>
</dbReference>
<evidence type="ECO:0000313" key="7">
    <source>
        <dbReference type="EMBL" id="KAK0137367.1"/>
    </source>
</evidence>
<evidence type="ECO:0000256" key="4">
    <source>
        <dbReference type="SAM" id="Coils"/>
    </source>
</evidence>